<dbReference type="InterPro" id="IPR019887">
    <property type="entry name" value="Tscrpt_reg_AsnC/Lrp_C"/>
</dbReference>
<evidence type="ECO:0000313" key="6">
    <source>
        <dbReference type="Proteomes" id="UP000481252"/>
    </source>
</evidence>
<dbReference type="EMBL" id="JAAKZG010000003">
    <property type="protein sequence ID" value="NGN41109.1"/>
    <property type="molecule type" value="Genomic_DNA"/>
</dbReference>
<dbReference type="SUPFAM" id="SSF46785">
    <property type="entry name" value="Winged helix' DNA-binding domain"/>
    <property type="match status" value="1"/>
</dbReference>
<organism evidence="5 6">
    <name type="scientific">Mesorhizobium zhangyense</name>
    <dbReference type="NCBI Taxonomy" id="1776730"/>
    <lineage>
        <taxon>Bacteria</taxon>
        <taxon>Pseudomonadati</taxon>
        <taxon>Pseudomonadota</taxon>
        <taxon>Alphaproteobacteria</taxon>
        <taxon>Hyphomicrobiales</taxon>
        <taxon>Phyllobacteriaceae</taxon>
        <taxon>Mesorhizobium</taxon>
    </lineage>
</organism>
<protein>
    <submittedName>
        <fullName evidence="5">Lrp/AsnC family transcriptional regulator</fullName>
    </submittedName>
</protein>
<dbReference type="Pfam" id="PF01037">
    <property type="entry name" value="AsnC_trans_reg"/>
    <property type="match status" value="1"/>
</dbReference>
<evidence type="ECO:0000256" key="3">
    <source>
        <dbReference type="ARBA" id="ARBA00023163"/>
    </source>
</evidence>
<dbReference type="PANTHER" id="PTHR30154">
    <property type="entry name" value="LEUCINE-RESPONSIVE REGULATORY PROTEIN"/>
    <property type="match status" value="1"/>
</dbReference>
<dbReference type="AlphaFoldDB" id="A0A7C9VB37"/>
<accession>A0A7C9VB37</accession>
<dbReference type="InterPro" id="IPR036390">
    <property type="entry name" value="WH_DNA-bd_sf"/>
</dbReference>
<dbReference type="PRINTS" id="PR00033">
    <property type="entry name" value="HTHASNC"/>
</dbReference>
<keyword evidence="2" id="KW-0238">DNA-binding</keyword>
<evidence type="ECO:0000256" key="1">
    <source>
        <dbReference type="ARBA" id="ARBA00023015"/>
    </source>
</evidence>
<dbReference type="Proteomes" id="UP000481252">
    <property type="component" value="Unassembled WGS sequence"/>
</dbReference>
<evidence type="ECO:0000256" key="2">
    <source>
        <dbReference type="ARBA" id="ARBA00023125"/>
    </source>
</evidence>
<dbReference type="PROSITE" id="PS50956">
    <property type="entry name" value="HTH_ASNC_2"/>
    <property type="match status" value="1"/>
</dbReference>
<dbReference type="Gene3D" id="3.30.70.920">
    <property type="match status" value="1"/>
</dbReference>
<name>A0A7C9VB37_9HYPH</name>
<keyword evidence="1" id="KW-0805">Transcription regulation</keyword>
<dbReference type="InterPro" id="IPR011008">
    <property type="entry name" value="Dimeric_a/b-barrel"/>
</dbReference>
<keyword evidence="3" id="KW-0804">Transcription</keyword>
<dbReference type="RefSeq" id="WP_165116312.1">
    <property type="nucleotide sequence ID" value="NZ_JAAKZG010000003.1"/>
</dbReference>
<comment type="caution">
    <text evidence="5">The sequence shown here is derived from an EMBL/GenBank/DDBJ whole genome shotgun (WGS) entry which is preliminary data.</text>
</comment>
<keyword evidence="6" id="KW-1185">Reference proteome</keyword>
<dbReference type="SMART" id="SM00344">
    <property type="entry name" value="HTH_ASNC"/>
    <property type="match status" value="1"/>
</dbReference>
<dbReference type="Pfam" id="PF13404">
    <property type="entry name" value="HTH_AsnC-type"/>
    <property type="match status" value="1"/>
</dbReference>
<proteinExistence type="predicted"/>
<sequence length="138" mass="15239">MDDLDRRLISALRIDGRAPLSKLATMLGVSRGTVQNRLDRLVETKEIAGFTVRVRSDLSGDRVSAVMMIEVEGKNTRRVVQSLKAMPGIKTLYSTNGAFDLVAEIEVATLLDFDRVLYDVRMIDGISRTETSLLLAPA</sequence>
<dbReference type="PANTHER" id="PTHR30154:SF34">
    <property type="entry name" value="TRANSCRIPTIONAL REGULATOR AZLB"/>
    <property type="match status" value="1"/>
</dbReference>
<dbReference type="GO" id="GO:0005829">
    <property type="term" value="C:cytosol"/>
    <property type="evidence" value="ECO:0007669"/>
    <property type="project" value="TreeGrafter"/>
</dbReference>
<dbReference type="InterPro" id="IPR036388">
    <property type="entry name" value="WH-like_DNA-bd_sf"/>
</dbReference>
<dbReference type="GO" id="GO:0043200">
    <property type="term" value="P:response to amino acid"/>
    <property type="evidence" value="ECO:0007669"/>
    <property type="project" value="TreeGrafter"/>
</dbReference>
<feature type="domain" description="HTH asnC-type" evidence="4">
    <location>
        <begin position="1"/>
        <end position="75"/>
    </location>
</feature>
<dbReference type="SUPFAM" id="SSF54909">
    <property type="entry name" value="Dimeric alpha+beta barrel"/>
    <property type="match status" value="1"/>
</dbReference>
<evidence type="ECO:0000313" key="5">
    <source>
        <dbReference type="EMBL" id="NGN41109.1"/>
    </source>
</evidence>
<dbReference type="Gene3D" id="1.10.10.10">
    <property type="entry name" value="Winged helix-like DNA-binding domain superfamily/Winged helix DNA-binding domain"/>
    <property type="match status" value="1"/>
</dbReference>
<gene>
    <name evidence="5" type="ORF">G6N74_08535</name>
</gene>
<dbReference type="GO" id="GO:0043565">
    <property type="term" value="F:sequence-specific DNA binding"/>
    <property type="evidence" value="ECO:0007669"/>
    <property type="project" value="InterPro"/>
</dbReference>
<dbReference type="InterPro" id="IPR019888">
    <property type="entry name" value="Tscrpt_reg_AsnC-like"/>
</dbReference>
<reference evidence="5 6" key="1">
    <citation type="submission" date="2020-02" db="EMBL/GenBank/DDBJ databases">
        <title>Genome sequence of the type strain CGMCC 1.15528 of Mesorhizobium zhangyense.</title>
        <authorList>
            <person name="Gao J."/>
            <person name="Sun J."/>
        </authorList>
    </citation>
    <scope>NUCLEOTIDE SEQUENCE [LARGE SCALE GENOMIC DNA]</scope>
    <source>
        <strain evidence="5 6">CGMCC 1.15528</strain>
    </source>
</reference>
<dbReference type="InterPro" id="IPR000485">
    <property type="entry name" value="AsnC-type_HTH_dom"/>
</dbReference>
<evidence type="ECO:0000259" key="4">
    <source>
        <dbReference type="PROSITE" id="PS50956"/>
    </source>
</evidence>